<evidence type="ECO:0000313" key="3">
    <source>
        <dbReference type="Proteomes" id="UP000232710"/>
    </source>
</evidence>
<reference evidence="2 3" key="1">
    <citation type="submission" date="2010-12" db="EMBL/GenBank/DDBJ databases">
        <title>The Genome Sequence of Micromonas pusilla virus SP1.</title>
        <authorList>
            <consortium name="The Broad Institute Genome Sequencing Platform"/>
            <person name="Henn M.R."/>
            <person name="Suttle C."/>
            <person name="Winget D."/>
            <person name="Chan A."/>
            <person name="Levin J."/>
            <person name="Malboeuf C."/>
            <person name="Casali M."/>
            <person name="Russ C."/>
            <person name="Lennon N."/>
            <person name="Chapman S.B."/>
            <person name="Erlich R."/>
            <person name="Young S.K."/>
            <person name="Yandava C."/>
            <person name="Zeng Q."/>
            <person name="Alvarado L."/>
            <person name="Anderson S."/>
            <person name="Berlin A."/>
            <person name="Chen Z."/>
            <person name="Freedman E."/>
            <person name="Gellesch M."/>
            <person name="Goldberg J."/>
            <person name="Green L."/>
            <person name="Griggs A."/>
            <person name="Gujja S."/>
            <person name="Heilman E.R."/>
            <person name="Heiman D."/>
            <person name="Hollinger A."/>
            <person name="Howarth C."/>
            <person name="Larson L."/>
            <person name="Mehta T."/>
            <person name="Pearson M."/>
            <person name="Roberts A."/>
            <person name="Ryan E."/>
            <person name="Saif S."/>
            <person name="Shea T."/>
            <person name="Shenoy N."/>
            <person name="Sisk P."/>
            <person name="Stolte C."/>
            <person name="Sykes S."/>
            <person name="White J."/>
            <person name="Haas B."/>
            <person name="Nusbaum C."/>
            <person name="Birren B."/>
        </authorList>
    </citation>
    <scope>NUCLEOTIDE SEQUENCE [LARGE SCALE GENOMIC DNA]</scope>
    <source>
        <strain evidence="2 3">SP1</strain>
    </source>
</reference>
<dbReference type="Proteomes" id="UP000232710">
    <property type="component" value="Segment"/>
</dbReference>
<organism evidence="2 3">
    <name type="scientific">Micromonas pusilla virus SP1</name>
    <name type="common">MpV-SP1</name>
    <dbReference type="NCBI Taxonomy" id="373996"/>
    <lineage>
        <taxon>Viruses</taxon>
        <taxon>Varidnaviria</taxon>
        <taxon>Bamfordvirae</taxon>
        <taxon>Nucleocytoviricota</taxon>
        <taxon>Megaviricetes</taxon>
        <taxon>Algavirales</taxon>
        <taxon>Phycodnaviridae</taxon>
        <taxon>Prasinovirus</taxon>
        <taxon>Prasinovirus micromonas</taxon>
    </lineage>
</organism>
<gene>
    <name evidence="2" type="ORF">MPXG_00088</name>
</gene>
<organismHost>
    <name type="scientific">Micromonas pusilla</name>
    <name type="common">Picoplanktonic green alga</name>
    <name type="synonym">Chromulina pusilla</name>
    <dbReference type="NCBI Taxonomy" id="38833"/>
</organismHost>
<dbReference type="SUPFAM" id="SSF55945">
    <property type="entry name" value="TATA-box binding protein-like"/>
    <property type="match status" value="1"/>
</dbReference>
<evidence type="ECO:0000256" key="1">
    <source>
        <dbReference type="SAM" id="MobiDB-lite"/>
    </source>
</evidence>
<proteinExistence type="predicted"/>
<protein>
    <submittedName>
        <fullName evidence="2">Uncharacterized protein</fullName>
    </submittedName>
</protein>
<feature type="compositionally biased region" description="Low complexity" evidence="1">
    <location>
        <begin position="479"/>
        <end position="490"/>
    </location>
</feature>
<name>G9E659_MPSP1</name>
<accession>G9E659</accession>
<feature type="region of interest" description="Disordered" evidence="1">
    <location>
        <begin position="461"/>
        <end position="491"/>
    </location>
</feature>
<keyword evidence="3" id="KW-1185">Reference proteome</keyword>
<dbReference type="EMBL" id="JF974320">
    <property type="protein sequence ID" value="AET84886.1"/>
    <property type="molecule type" value="Genomic_DNA"/>
</dbReference>
<sequence length="669" mass="76603">MSQQVREFIQSSGVEITPAQPNYSRTVDFDLGRNQQFPQRLERNIVNDSNYGQFDKYINDFNFEVNEETVKQVVSPVTISKFNPGMFNATVNRDFGTTPRIDIKKILMTVPLGRTFIGEDLYVETDDIQGIYGQFKTGFSHTTKYGPKGNLGLNFFTVQIKLKITNGTETKGATVNIYRNGKIRFSGGFIGTNIENQPELLRRFIVNAYTDKQSFLMNPFEYNNLSGQFKINGNFKDMAGIARKAGDLEFSYVSYEPELSPMLYITHKGHRFNIASTGNIQILGSKNPTELNKGYNDGSELMQKLYFYNHITITGEFPKKASKSKVPKISKIKAKTPVKKAVASRRRPQVFMIGAKKCESMKKPQLIDMAKKMGVVGITKSTTKEEICKEIEKRTNKKIITFKNTNKNKNVSLSGSNKTFKVDKSTCKNLKKGELLRFAKILKIPIENKDTKTSLCKKLEKARNELTKPKPKPKPKPKTPNNNSNNNNNNFAANLERSMIQQNALRKRGINDNSIRKDLTKLYGDKWMKRYKPSLNQDVRNIKKEMNSISKVNKKGVPFKRDVDAIKKRMVARWKMERKRELEKKYYMNTVNVTGVNARLKNDYRRAATKYAMNQKTAPSKKKMENYKKSWLKFRANMNVNNARKKWNAVATAARGRSSFPAGTRVEKV</sequence>
<evidence type="ECO:0000313" key="2">
    <source>
        <dbReference type="EMBL" id="AET84886.1"/>
    </source>
</evidence>